<dbReference type="AlphaFoldDB" id="A0AAD7IZZ9"/>
<feature type="region of interest" description="Disordered" evidence="1">
    <location>
        <begin position="1"/>
        <end position="59"/>
    </location>
</feature>
<accession>A0AAD7IZZ9</accession>
<sequence length="59" mass="6397">MSFSAGNHSVTQSSFADPCTASSPGFDSGFQAVSEGSRDVPEWSFTVENDESRKARRNH</sequence>
<protein>
    <submittedName>
        <fullName evidence="2">Uncharacterized protein</fullName>
    </submittedName>
</protein>
<dbReference type="EMBL" id="JARJLG010000068">
    <property type="protein sequence ID" value="KAJ7754178.1"/>
    <property type="molecule type" value="Genomic_DNA"/>
</dbReference>
<evidence type="ECO:0000313" key="3">
    <source>
        <dbReference type="Proteomes" id="UP001215280"/>
    </source>
</evidence>
<dbReference type="Proteomes" id="UP001215280">
    <property type="component" value="Unassembled WGS sequence"/>
</dbReference>
<dbReference type="InterPro" id="IPR052953">
    <property type="entry name" value="Ser-rich/MCO-related"/>
</dbReference>
<reference evidence="2" key="1">
    <citation type="submission" date="2023-03" db="EMBL/GenBank/DDBJ databases">
        <title>Massive genome expansion in bonnet fungi (Mycena s.s.) driven by repeated elements and novel gene families across ecological guilds.</title>
        <authorList>
            <consortium name="Lawrence Berkeley National Laboratory"/>
            <person name="Harder C.B."/>
            <person name="Miyauchi S."/>
            <person name="Viragh M."/>
            <person name="Kuo A."/>
            <person name="Thoen E."/>
            <person name="Andreopoulos B."/>
            <person name="Lu D."/>
            <person name="Skrede I."/>
            <person name="Drula E."/>
            <person name="Henrissat B."/>
            <person name="Morin E."/>
            <person name="Kohler A."/>
            <person name="Barry K."/>
            <person name="LaButti K."/>
            <person name="Morin E."/>
            <person name="Salamov A."/>
            <person name="Lipzen A."/>
            <person name="Mereny Z."/>
            <person name="Hegedus B."/>
            <person name="Baldrian P."/>
            <person name="Stursova M."/>
            <person name="Weitz H."/>
            <person name="Taylor A."/>
            <person name="Grigoriev I.V."/>
            <person name="Nagy L.G."/>
            <person name="Martin F."/>
            <person name="Kauserud H."/>
        </authorList>
    </citation>
    <scope>NUCLEOTIDE SEQUENCE</scope>
    <source>
        <strain evidence="2">CBHHK188m</strain>
    </source>
</reference>
<proteinExistence type="predicted"/>
<comment type="caution">
    <text evidence="2">The sequence shown here is derived from an EMBL/GenBank/DDBJ whole genome shotgun (WGS) entry which is preliminary data.</text>
</comment>
<evidence type="ECO:0000313" key="2">
    <source>
        <dbReference type="EMBL" id="KAJ7754178.1"/>
    </source>
</evidence>
<feature type="compositionally biased region" description="Polar residues" evidence="1">
    <location>
        <begin position="1"/>
        <end position="25"/>
    </location>
</feature>
<dbReference type="PANTHER" id="PTHR34883">
    <property type="entry name" value="SERINE-RICH PROTEIN, PUTATIVE-RELATED-RELATED"/>
    <property type="match status" value="1"/>
</dbReference>
<keyword evidence="3" id="KW-1185">Reference proteome</keyword>
<gene>
    <name evidence="2" type="ORF">DFH07DRAFT_743923</name>
</gene>
<organism evidence="2 3">
    <name type="scientific">Mycena maculata</name>
    <dbReference type="NCBI Taxonomy" id="230809"/>
    <lineage>
        <taxon>Eukaryota</taxon>
        <taxon>Fungi</taxon>
        <taxon>Dikarya</taxon>
        <taxon>Basidiomycota</taxon>
        <taxon>Agaricomycotina</taxon>
        <taxon>Agaricomycetes</taxon>
        <taxon>Agaricomycetidae</taxon>
        <taxon>Agaricales</taxon>
        <taxon>Marasmiineae</taxon>
        <taxon>Mycenaceae</taxon>
        <taxon>Mycena</taxon>
    </lineage>
</organism>
<dbReference type="PANTHER" id="PTHR34883:SF15">
    <property type="entry name" value="EXTRACELLULAR SERINE-RICH PROTEIN"/>
    <property type="match status" value="1"/>
</dbReference>
<evidence type="ECO:0000256" key="1">
    <source>
        <dbReference type="SAM" id="MobiDB-lite"/>
    </source>
</evidence>
<name>A0AAD7IZZ9_9AGAR</name>